<evidence type="ECO:0000256" key="12">
    <source>
        <dbReference type="ARBA" id="ARBA00093639"/>
    </source>
</evidence>
<dbReference type="GO" id="GO:0032259">
    <property type="term" value="P:methylation"/>
    <property type="evidence" value="ECO:0007669"/>
    <property type="project" value="UniProtKB-KW"/>
</dbReference>
<dbReference type="GO" id="GO:0051661">
    <property type="term" value="P:maintenance of centrosome location"/>
    <property type="evidence" value="ECO:0007669"/>
    <property type="project" value="TreeGrafter"/>
</dbReference>
<name>A0AA97K9B1_EUBMA</name>
<evidence type="ECO:0000256" key="11">
    <source>
        <dbReference type="ARBA" id="ARBA00093377"/>
    </source>
</evidence>
<dbReference type="InterPro" id="IPR012340">
    <property type="entry name" value="NA-bd_OB-fold"/>
</dbReference>
<dbReference type="GO" id="GO:0008168">
    <property type="term" value="F:methyltransferase activity"/>
    <property type="evidence" value="ECO:0007669"/>
    <property type="project" value="UniProtKB-KW"/>
</dbReference>
<dbReference type="FunFam" id="2.40.50.140:FF:000170">
    <property type="entry name" value="SPOUT domain containing methyltransferase 1"/>
    <property type="match status" value="1"/>
</dbReference>
<evidence type="ECO:0000256" key="8">
    <source>
        <dbReference type="ARBA" id="ARBA00078957"/>
    </source>
</evidence>
<dbReference type="GO" id="GO:0035196">
    <property type="term" value="P:miRNA processing"/>
    <property type="evidence" value="ECO:0007669"/>
    <property type="project" value="TreeGrafter"/>
</dbReference>
<dbReference type="GO" id="GO:0031616">
    <property type="term" value="C:spindle pole centrosome"/>
    <property type="evidence" value="ECO:0007669"/>
    <property type="project" value="TreeGrafter"/>
</dbReference>
<dbReference type="RefSeq" id="XP_054853885.1">
    <property type="nucleotide sequence ID" value="XM_054997910.1"/>
</dbReference>
<dbReference type="Gene3D" id="2.40.50.140">
    <property type="entry name" value="Nucleic acid-binding proteins"/>
    <property type="match status" value="1"/>
</dbReference>
<dbReference type="Gene3D" id="3.40.1280.10">
    <property type="match status" value="1"/>
</dbReference>
<evidence type="ECO:0000256" key="7">
    <source>
        <dbReference type="ARBA" id="ARBA00075627"/>
    </source>
</evidence>
<evidence type="ECO:0000256" key="9">
    <source>
        <dbReference type="ARBA" id="ARBA00079311"/>
    </source>
</evidence>
<feature type="region of interest" description="Disordered" evidence="13">
    <location>
        <begin position="366"/>
        <end position="386"/>
    </location>
</feature>
<dbReference type="GO" id="GO:0005737">
    <property type="term" value="C:cytoplasm"/>
    <property type="evidence" value="ECO:0007669"/>
    <property type="project" value="UniProtKB-SubCell"/>
</dbReference>
<organism evidence="14 15">
    <name type="scientific">Eublepharis macularius</name>
    <name type="common">Leopard gecko</name>
    <name type="synonym">Cyrtodactylus macularius</name>
    <dbReference type="NCBI Taxonomy" id="481883"/>
    <lineage>
        <taxon>Eukaryota</taxon>
        <taxon>Metazoa</taxon>
        <taxon>Chordata</taxon>
        <taxon>Craniata</taxon>
        <taxon>Vertebrata</taxon>
        <taxon>Euteleostomi</taxon>
        <taxon>Lepidosauria</taxon>
        <taxon>Squamata</taxon>
        <taxon>Bifurcata</taxon>
        <taxon>Gekkota</taxon>
        <taxon>Eublepharidae</taxon>
        <taxon>Eublepharinae</taxon>
        <taxon>Eublepharis</taxon>
    </lineage>
</organism>
<proteinExistence type="inferred from homology"/>
<comment type="subcellular location">
    <subcellularLocation>
        <location evidence="1">Cytoplasm</location>
    </subcellularLocation>
</comment>
<keyword evidence="4 15" id="KW-0489">Methyltransferase</keyword>
<keyword evidence="3" id="KW-0963">Cytoplasm</keyword>
<sequence>MAERRGVKPLREGEERKIDWRKWKQEKKEEKKKWKERKLLRKLEKKRMQELTEKQKEEVKPEEEKGRHYTVSVALPGSILNNAQSPELRTYLAGQIARACAIFCVDEIVVFDEQGEDSKTTEGEFEGVKKRGQACVQLARILQYLECPQYLRKSFFPKHQDLQFAGLLNPLDSPHHVRIDEESEYREGVVLARPTKPGRGSFVNCGMRKEVQIDKQLESGLRVTVRLEKQQNPDSKTQKGTVVSSHQPRTVSGLYWGYSVRLASCLSAVFAECPFKEGYDLSIGTSERGTSVDHATLPSFSHALIVFGGLQGLEAGVDADPNLEVSDPSTVFDLYLNTCPGQGSRTIRTEEAILISLSALRPRIDETAKKSRGNGNEASQPENVTS</sequence>
<comment type="subunit">
    <text evidence="6">Interacts with INCA1.</text>
</comment>
<protein>
    <recommendedName>
        <fullName evidence="12">28S rRNA (uridine-N(3))-methyltransferase</fullName>
    </recommendedName>
    <alternativeName>
        <fullName evidence="7">Centromere protein 32</fullName>
    </alternativeName>
    <alternativeName>
        <fullName evidence="9">Kinetochore-associated protein</fullName>
    </alternativeName>
    <alternativeName>
        <fullName evidence="8">SPOUT domain-containing methyltransferase 1</fullName>
    </alternativeName>
</protein>
<dbReference type="Pfam" id="PF02598">
    <property type="entry name" value="Methyltrn_RNA_3"/>
    <property type="match status" value="1"/>
</dbReference>
<dbReference type="InterPro" id="IPR029026">
    <property type="entry name" value="tRNA_m1G_MTases_N"/>
</dbReference>
<comment type="function">
    <text evidence="11">S-adenosyl-L-methionine-dependent methyltransferase that specifically methylates the N3 position of a uridine in 28S rRNA. Required for association of the centrosomes with the poles of the bipolar mitotic spindle during metaphase. Also involved in chromosome alignment. May promote centrosome maturation probably by recruiting A-kinase anchor protein AKAP9 to centrosomes in early mitosis. Binds specifically to miRNA MIR145 hairpin, regulates MIR145 expression at a postranscriptional level.</text>
</comment>
<evidence type="ECO:0000256" key="3">
    <source>
        <dbReference type="ARBA" id="ARBA00022490"/>
    </source>
</evidence>
<keyword evidence="5" id="KW-0808">Transferase</keyword>
<evidence type="ECO:0000256" key="2">
    <source>
        <dbReference type="ARBA" id="ARBA00009841"/>
    </source>
</evidence>
<dbReference type="AlphaFoldDB" id="A0AA97K9B1"/>
<gene>
    <name evidence="15" type="primary">SPOUT1</name>
</gene>
<evidence type="ECO:0000256" key="5">
    <source>
        <dbReference type="ARBA" id="ARBA00022679"/>
    </source>
</evidence>
<dbReference type="PANTHER" id="PTHR12150:SF13">
    <property type="entry name" value="METHYLTRANSFERASE C9ORF114-RELATED"/>
    <property type="match status" value="1"/>
</dbReference>
<dbReference type="KEGG" id="emc:129342241"/>
<accession>A0AA97K9B1</accession>
<dbReference type="GO" id="GO:0035198">
    <property type="term" value="F:miRNA binding"/>
    <property type="evidence" value="ECO:0007669"/>
    <property type="project" value="TreeGrafter"/>
</dbReference>
<dbReference type="GO" id="GO:0000776">
    <property type="term" value="C:kinetochore"/>
    <property type="evidence" value="ECO:0007669"/>
    <property type="project" value="TreeGrafter"/>
</dbReference>
<evidence type="ECO:0000256" key="1">
    <source>
        <dbReference type="ARBA" id="ARBA00004496"/>
    </source>
</evidence>
<dbReference type="InterPro" id="IPR003750">
    <property type="entry name" value="Put_MeTrfase-C9orf114-like"/>
</dbReference>
<dbReference type="CTD" id="51490"/>
<evidence type="ECO:0000256" key="10">
    <source>
        <dbReference type="ARBA" id="ARBA00093228"/>
    </source>
</evidence>
<evidence type="ECO:0000256" key="6">
    <source>
        <dbReference type="ARBA" id="ARBA00062137"/>
    </source>
</evidence>
<keyword evidence="14" id="KW-1185">Reference proteome</keyword>
<dbReference type="InterPro" id="IPR029028">
    <property type="entry name" value="Alpha/beta_knot_MTases"/>
</dbReference>
<dbReference type="GO" id="GO:0072686">
    <property type="term" value="C:mitotic spindle"/>
    <property type="evidence" value="ECO:0007669"/>
    <property type="project" value="TreeGrafter"/>
</dbReference>
<dbReference type="Proteomes" id="UP001190640">
    <property type="component" value="Chromosome 14"/>
</dbReference>
<dbReference type="CDD" id="cd18086">
    <property type="entry name" value="HsC9orf114-like"/>
    <property type="match status" value="1"/>
</dbReference>
<evidence type="ECO:0000256" key="13">
    <source>
        <dbReference type="SAM" id="MobiDB-lite"/>
    </source>
</evidence>
<dbReference type="SUPFAM" id="SSF75217">
    <property type="entry name" value="alpha/beta knot"/>
    <property type="match status" value="1"/>
</dbReference>
<comment type="catalytic activity">
    <reaction evidence="10">
        <text>uridine in 28S rRNA + S-adenosyl-L-methionine = N(3)-methyluridine in 28S rRNA + S-adenosyl-L-homocysteine + H(+)</text>
        <dbReference type="Rhea" id="RHEA:83635"/>
        <dbReference type="Rhea" id="RHEA-COMP:20178"/>
        <dbReference type="Rhea" id="RHEA-COMP:20181"/>
        <dbReference type="ChEBI" id="CHEBI:15378"/>
        <dbReference type="ChEBI" id="CHEBI:57856"/>
        <dbReference type="ChEBI" id="CHEBI:59789"/>
        <dbReference type="ChEBI" id="CHEBI:65315"/>
        <dbReference type="ChEBI" id="CHEBI:74502"/>
    </reaction>
    <physiologicalReaction direction="left-to-right" evidence="10">
        <dbReference type="Rhea" id="RHEA:83636"/>
    </physiologicalReaction>
</comment>
<evidence type="ECO:0000313" key="14">
    <source>
        <dbReference type="Proteomes" id="UP001190640"/>
    </source>
</evidence>
<evidence type="ECO:0000313" key="15">
    <source>
        <dbReference type="RefSeq" id="XP_054853885.1"/>
    </source>
</evidence>
<dbReference type="GeneID" id="129342241"/>
<dbReference type="PANTHER" id="PTHR12150">
    <property type="entry name" value="CLASS IV SAM-BINDING METHYLTRANSFERASE-RELATED"/>
    <property type="match status" value="1"/>
</dbReference>
<feature type="compositionally biased region" description="Polar residues" evidence="13">
    <location>
        <begin position="373"/>
        <end position="386"/>
    </location>
</feature>
<reference evidence="15" key="1">
    <citation type="submission" date="2025-08" db="UniProtKB">
        <authorList>
            <consortium name="RefSeq"/>
        </authorList>
    </citation>
    <scope>IDENTIFICATION</scope>
    <source>
        <tissue evidence="15">Blood</tissue>
    </source>
</reference>
<comment type="similarity">
    <text evidence="2">Belongs to the class IV-like SAM-binding methyltransferase superfamily.</text>
</comment>
<evidence type="ECO:0000256" key="4">
    <source>
        <dbReference type="ARBA" id="ARBA00022603"/>
    </source>
</evidence>
<dbReference type="SUPFAM" id="SSF50249">
    <property type="entry name" value="Nucleic acid-binding proteins"/>
    <property type="match status" value="1"/>
</dbReference>